<dbReference type="EMBL" id="FQ790326">
    <property type="protein sequence ID" value="CCD50473.1"/>
    <property type="molecule type" value="Genomic_DNA"/>
</dbReference>
<dbReference type="Proteomes" id="UP000008177">
    <property type="component" value="Unplaced contigs"/>
</dbReference>
<evidence type="ECO:0000313" key="3">
    <source>
        <dbReference type="Proteomes" id="UP000008177"/>
    </source>
</evidence>
<name>G2YFC5_BOTF4</name>
<dbReference type="InParanoid" id="G2YFC5"/>
<keyword evidence="1" id="KW-1133">Transmembrane helix</keyword>
<protein>
    <submittedName>
        <fullName evidence="2">Uncharacterized protein</fullName>
    </submittedName>
</protein>
<organism evidence="2 3">
    <name type="scientific">Botryotinia fuckeliana (strain T4)</name>
    <name type="common">Noble rot fungus</name>
    <name type="synonym">Botrytis cinerea</name>
    <dbReference type="NCBI Taxonomy" id="999810"/>
    <lineage>
        <taxon>Eukaryota</taxon>
        <taxon>Fungi</taxon>
        <taxon>Dikarya</taxon>
        <taxon>Ascomycota</taxon>
        <taxon>Pezizomycotina</taxon>
        <taxon>Leotiomycetes</taxon>
        <taxon>Helotiales</taxon>
        <taxon>Sclerotiniaceae</taxon>
        <taxon>Botrytis</taxon>
    </lineage>
</organism>
<keyword evidence="1" id="KW-0812">Transmembrane</keyword>
<sequence>MFILHHWIFFVTFVWPLGFGCRFLWGALNLYFTEAGNHKDIHHQRQREYDYCTITVIRIIDNARFLHTRL</sequence>
<reference evidence="3" key="1">
    <citation type="journal article" date="2011" name="PLoS Genet.">
        <title>Genomic analysis of the necrotrophic fungal pathogens Sclerotinia sclerotiorum and Botrytis cinerea.</title>
        <authorList>
            <person name="Amselem J."/>
            <person name="Cuomo C.A."/>
            <person name="van Kan J.A."/>
            <person name="Viaud M."/>
            <person name="Benito E.P."/>
            <person name="Couloux A."/>
            <person name="Coutinho P.M."/>
            <person name="de Vries R.P."/>
            <person name="Dyer P.S."/>
            <person name="Fillinger S."/>
            <person name="Fournier E."/>
            <person name="Gout L."/>
            <person name="Hahn M."/>
            <person name="Kohn L."/>
            <person name="Lapalu N."/>
            <person name="Plummer K.M."/>
            <person name="Pradier J.M."/>
            <person name="Quevillon E."/>
            <person name="Sharon A."/>
            <person name="Simon A."/>
            <person name="ten Have A."/>
            <person name="Tudzynski B."/>
            <person name="Tudzynski P."/>
            <person name="Wincker P."/>
            <person name="Andrew M."/>
            <person name="Anthouard V."/>
            <person name="Beever R.E."/>
            <person name="Beffa R."/>
            <person name="Benoit I."/>
            <person name="Bouzid O."/>
            <person name="Brault B."/>
            <person name="Chen Z."/>
            <person name="Choquer M."/>
            <person name="Collemare J."/>
            <person name="Cotton P."/>
            <person name="Danchin E.G."/>
            <person name="Da Silva C."/>
            <person name="Gautier A."/>
            <person name="Giraud C."/>
            <person name="Giraud T."/>
            <person name="Gonzalez C."/>
            <person name="Grossetete S."/>
            <person name="Guldener U."/>
            <person name="Henrissat B."/>
            <person name="Howlett B.J."/>
            <person name="Kodira C."/>
            <person name="Kretschmer M."/>
            <person name="Lappartient A."/>
            <person name="Leroch M."/>
            <person name="Levis C."/>
            <person name="Mauceli E."/>
            <person name="Neuveglise C."/>
            <person name="Oeser B."/>
            <person name="Pearson M."/>
            <person name="Poulain J."/>
            <person name="Poussereau N."/>
            <person name="Quesneville H."/>
            <person name="Rascle C."/>
            <person name="Schumacher J."/>
            <person name="Segurens B."/>
            <person name="Sexton A."/>
            <person name="Silva E."/>
            <person name="Sirven C."/>
            <person name="Soanes D.M."/>
            <person name="Talbot N.J."/>
            <person name="Templeton M."/>
            <person name="Yandava C."/>
            <person name="Yarden O."/>
            <person name="Zeng Q."/>
            <person name="Rollins J.A."/>
            <person name="Lebrun M.H."/>
            <person name="Dickman M."/>
        </authorList>
    </citation>
    <scope>NUCLEOTIDE SEQUENCE [LARGE SCALE GENOMIC DNA]</scope>
    <source>
        <strain evidence="3">T4</strain>
    </source>
</reference>
<accession>G2YFC5</accession>
<feature type="transmembrane region" description="Helical" evidence="1">
    <location>
        <begin position="6"/>
        <end position="25"/>
    </location>
</feature>
<gene>
    <name evidence="2" type="ORF">BofuT4_uP088720.1</name>
</gene>
<evidence type="ECO:0000256" key="1">
    <source>
        <dbReference type="SAM" id="Phobius"/>
    </source>
</evidence>
<evidence type="ECO:0000313" key="2">
    <source>
        <dbReference type="EMBL" id="CCD50473.1"/>
    </source>
</evidence>
<dbReference type="HOGENOM" id="CLU_2757509_0_0_1"/>
<keyword evidence="1" id="KW-0472">Membrane</keyword>
<dbReference type="AlphaFoldDB" id="G2YFC5"/>
<proteinExistence type="predicted"/>